<feature type="signal peptide" evidence="1">
    <location>
        <begin position="1"/>
        <end position="16"/>
    </location>
</feature>
<dbReference type="OrthoDB" id="7907111at2759"/>
<accession>A0A9J6BXB3</accession>
<gene>
    <name evidence="2" type="ORF">PVAND_004170</name>
</gene>
<dbReference type="PANTHER" id="PTHR11610:SF104">
    <property type="entry name" value="AGAP010328-PA"/>
    <property type="match status" value="1"/>
</dbReference>
<dbReference type="InterPro" id="IPR029058">
    <property type="entry name" value="AB_hydrolase_fold"/>
</dbReference>
<dbReference type="Proteomes" id="UP001107558">
    <property type="component" value="Chromosome 3"/>
</dbReference>
<evidence type="ECO:0000256" key="1">
    <source>
        <dbReference type="SAM" id="SignalP"/>
    </source>
</evidence>
<keyword evidence="3" id="KW-1185">Reference proteome</keyword>
<dbReference type="PANTHER" id="PTHR11610">
    <property type="entry name" value="LIPASE"/>
    <property type="match status" value="1"/>
</dbReference>
<name>A0A9J6BXB3_POLVA</name>
<keyword evidence="1" id="KW-0732">Signal</keyword>
<feature type="chain" id="PRO_5039948448" description="Lipase domain-containing protein" evidence="1">
    <location>
        <begin position="17"/>
        <end position="306"/>
    </location>
</feature>
<dbReference type="GO" id="GO:0016298">
    <property type="term" value="F:lipase activity"/>
    <property type="evidence" value="ECO:0007669"/>
    <property type="project" value="InterPro"/>
</dbReference>
<evidence type="ECO:0008006" key="4">
    <source>
        <dbReference type="Google" id="ProtNLM"/>
    </source>
</evidence>
<dbReference type="GO" id="GO:0017171">
    <property type="term" value="F:serine hydrolase activity"/>
    <property type="evidence" value="ECO:0007669"/>
    <property type="project" value="TreeGrafter"/>
</dbReference>
<proteinExistence type="predicted"/>
<dbReference type="InterPro" id="IPR000734">
    <property type="entry name" value="TAG_lipase"/>
</dbReference>
<organism evidence="2 3">
    <name type="scientific">Polypedilum vanderplanki</name>
    <name type="common">Sleeping chironomid midge</name>
    <dbReference type="NCBI Taxonomy" id="319348"/>
    <lineage>
        <taxon>Eukaryota</taxon>
        <taxon>Metazoa</taxon>
        <taxon>Ecdysozoa</taxon>
        <taxon>Arthropoda</taxon>
        <taxon>Hexapoda</taxon>
        <taxon>Insecta</taxon>
        <taxon>Pterygota</taxon>
        <taxon>Neoptera</taxon>
        <taxon>Endopterygota</taxon>
        <taxon>Diptera</taxon>
        <taxon>Nematocera</taxon>
        <taxon>Chironomoidea</taxon>
        <taxon>Chironomidae</taxon>
        <taxon>Chironominae</taxon>
        <taxon>Polypedilum</taxon>
        <taxon>Polypedilum</taxon>
    </lineage>
</organism>
<dbReference type="GO" id="GO:0016042">
    <property type="term" value="P:lipid catabolic process"/>
    <property type="evidence" value="ECO:0007669"/>
    <property type="project" value="TreeGrafter"/>
</dbReference>
<evidence type="ECO:0000313" key="2">
    <source>
        <dbReference type="EMBL" id="KAG5674187.1"/>
    </source>
</evidence>
<dbReference type="Gene3D" id="3.40.50.1820">
    <property type="entry name" value="alpha/beta hydrolase"/>
    <property type="match status" value="1"/>
</dbReference>
<dbReference type="AlphaFoldDB" id="A0A9J6BXB3"/>
<protein>
    <recommendedName>
        <fullName evidence="4">Lipase domain-containing protein</fullName>
    </recommendedName>
</protein>
<evidence type="ECO:0000313" key="3">
    <source>
        <dbReference type="Proteomes" id="UP001107558"/>
    </source>
</evidence>
<reference evidence="2" key="1">
    <citation type="submission" date="2021-03" db="EMBL/GenBank/DDBJ databases">
        <title>Chromosome level genome of the anhydrobiotic midge Polypedilum vanderplanki.</title>
        <authorList>
            <person name="Yoshida Y."/>
            <person name="Kikawada T."/>
            <person name="Gusev O."/>
        </authorList>
    </citation>
    <scope>NUCLEOTIDE SEQUENCE</scope>
    <source>
        <strain evidence="2">NIAS01</strain>
        <tissue evidence="2">Whole body or cell culture</tissue>
    </source>
</reference>
<dbReference type="EMBL" id="JADBJN010000003">
    <property type="protein sequence ID" value="KAG5674187.1"/>
    <property type="molecule type" value="Genomic_DNA"/>
</dbReference>
<dbReference type="SUPFAM" id="SSF53474">
    <property type="entry name" value="alpha/beta-Hydrolases"/>
    <property type="match status" value="1"/>
</dbReference>
<comment type="caution">
    <text evidence="2">The sequence shown here is derived from an EMBL/GenBank/DDBJ whole genome shotgun (WGS) entry which is preliminary data.</text>
</comment>
<sequence>MERIGIILCILVCVHCGTIYDDSITFLIVPGSELPMFNSSFNESLSSRGCYPHEKFFIIVHGWLESWKTEWDYSNYSMNSNYFLLTPHFANISNVFLKFLIKLDKEGFDFNNGYMFGFSYGAWLAIKTAKTFGNGRFAQIDVCDPAGPGFDYLIDMGDISLAAQNVQCIHTNSGGYGTILRNCSQNWLMGICGIAQIGASIYPKGHHGLCPYYYTAAFKYDFVAWQNIYACYTTRIVTNYPELFRMGYKESLEKKSSVIGDLFSPTSMFFPYNEILGRTSTTINPKSDEFMNFSENQIIDSDRNML</sequence>
<dbReference type="GO" id="GO:0005615">
    <property type="term" value="C:extracellular space"/>
    <property type="evidence" value="ECO:0007669"/>
    <property type="project" value="TreeGrafter"/>
</dbReference>